<dbReference type="AlphaFoldDB" id="A0A6A6G4Z7"/>
<organism evidence="1 2">
    <name type="scientific">Elsinoe ampelina</name>
    <dbReference type="NCBI Taxonomy" id="302913"/>
    <lineage>
        <taxon>Eukaryota</taxon>
        <taxon>Fungi</taxon>
        <taxon>Dikarya</taxon>
        <taxon>Ascomycota</taxon>
        <taxon>Pezizomycotina</taxon>
        <taxon>Dothideomycetes</taxon>
        <taxon>Dothideomycetidae</taxon>
        <taxon>Myriangiales</taxon>
        <taxon>Elsinoaceae</taxon>
        <taxon>Elsinoe</taxon>
    </lineage>
</organism>
<protein>
    <submittedName>
        <fullName evidence="1">Uncharacterized protein</fullName>
    </submittedName>
</protein>
<accession>A0A6A6G4Z7</accession>
<dbReference type="Proteomes" id="UP000799538">
    <property type="component" value="Unassembled WGS sequence"/>
</dbReference>
<sequence length="117" mass="13982">MVWRRRPKRPMGNDMERWLSLIRRFSVECGSKALRLETLEAYRQKLGCHVVYMSNPELRWPFTSMYWRAVRLLFAVWFQQTTTTVPLKVMCFALTDTRNNRLVKIAVIHVESQAPQH</sequence>
<reference evidence="2" key="1">
    <citation type="journal article" date="2020" name="Stud. Mycol.">
        <title>101 Dothideomycetes genomes: A test case for predicting lifestyles and emergence of pathogens.</title>
        <authorList>
            <person name="Haridas S."/>
            <person name="Albert R."/>
            <person name="Binder M."/>
            <person name="Bloem J."/>
            <person name="LaButti K."/>
            <person name="Salamov A."/>
            <person name="Andreopoulos B."/>
            <person name="Baker S."/>
            <person name="Barry K."/>
            <person name="Bills G."/>
            <person name="Bluhm B."/>
            <person name="Cannon C."/>
            <person name="Castanera R."/>
            <person name="Culley D."/>
            <person name="Daum C."/>
            <person name="Ezra D."/>
            <person name="Gonzalez J."/>
            <person name="Henrissat B."/>
            <person name="Kuo A."/>
            <person name="Liang C."/>
            <person name="Lipzen A."/>
            <person name="Lutzoni F."/>
            <person name="Magnuson J."/>
            <person name="Mondo S."/>
            <person name="Nolan M."/>
            <person name="Ohm R."/>
            <person name="Pangilinan J."/>
            <person name="Park H.-J."/>
            <person name="Ramirez L."/>
            <person name="Alfaro M."/>
            <person name="Sun H."/>
            <person name="Tritt A."/>
            <person name="Yoshinaga Y."/>
            <person name="Zwiers L.-H."/>
            <person name="Turgeon B."/>
            <person name="Goodwin S."/>
            <person name="Spatafora J."/>
            <person name="Crous P."/>
            <person name="Grigoriev I."/>
        </authorList>
    </citation>
    <scope>NUCLEOTIDE SEQUENCE [LARGE SCALE GENOMIC DNA]</scope>
    <source>
        <strain evidence="2">CECT 20119</strain>
    </source>
</reference>
<dbReference type="EMBL" id="ML992511">
    <property type="protein sequence ID" value="KAF2220845.1"/>
    <property type="molecule type" value="Genomic_DNA"/>
</dbReference>
<gene>
    <name evidence="1" type="ORF">BDZ85DRAFT_265864</name>
</gene>
<name>A0A6A6G4Z7_9PEZI</name>
<evidence type="ECO:0000313" key="1">
    <source>
        <dbReference type="EMBL" id="KAF2220845.1"/>
    </source>
</evidence>
<proteinExistence type="predicted"/>
<evidence type="ECO:0000313" key="2">
    <source>
        <dbReference type="Proteomes" id="UP000799538"/>
    </source>
</evidence>
<keyword evidence="2" id="KW-1185">Reference proteome</keyword>